<dbReference type="SUPFAM" id="SSF48024">
    <property type="entry name" value="N-terminal domain of DnaB helicase"/>
    <property type="match status" value="1"/>
</dbReference>
<dbReference type="PANTHER" id="PTHR30153:SF2">
    <property type="entry name" value="REPLICATIVE DNA HELICASE"/>
    <property type="match status" value="1"/>
</dbReference>
<dbReference type="GO" id="GO:0016787">
    <property type="term" value="F:hydrolase activity"/>
    <property type="evidence" value="ECO:0007669"/>
    <property type="project" value="UniProtKB-KW"/>
</dbReference>
<dbReference type="GO" id="GO:0005524">
    <property type="term" value="F:ATP binding"/>
    <property type="evidence" value="ECO:0007669"/>
    <property type="project" value="UniProtKB-KW"/>
</dbReference>
<dbReference type="Gene3D" id="3.40.50.300">
    <property type="entry name" value="P-loop containing nucleotide triphosphate hydrolases"/>
    <property type="match status" value="2"/>
</dbReference>
<dbReference type="EC" id="5.6.2.3" evidence="10"/>
<evidence type="ECO:0000256" key="11">
    <source>
        <dbReference type="ARBA" id="ARBA00045002"/>
    </source>
</evidence>
<feature type="domain" description="SF4 helicase" evidence="13">
    <location>
        <begin position="540"/>
        <end position="600"/>
    </location>
</feature>
<keyword evidence="5 14" id="KW-0347">Helicase</keyword>
<keyword evidence="6" id="KW-0067">ATP-binding</keyword>
<evidence type="ECO:0000256" key="2">
    <source>
        <dbReference type="ARBA" id="ARBA00022705"/>
    </source>
</evidence>
<comment type="similarity">
    <text evidence="1">Belongs to the helicase family. DnaB subfamily.</text>
</comment>
<dbReference type="PROSITE" id="PS51199">
    <property type="entry name" value="SF4_HELICASE"/>
    <property type="match status" value="2"/>
</dbReference>
<evidence type="ECO:0000256" key="9">
    <source>
        <dbReference type="ARBA" id="ARBA00044940"/>
    </source>
</evidence>
<accession>A0A7M1VHZ0</accession>
<dbReference type="InterPro" id="IPR007693">
    <property type="entry name" value="DNA_helicase_DnaB-like_N"/>
</dbReference>
<keyword evidence="3" id="KW-0547">Nucleotide-binding</keyword>
<organism evidence="14">
    <name type="scientific">Sarcopeltis skottsbergii</name>
    <name type="common">Red alga</name>
    <name type="synonym">Gigartina skottsbergii</name>
    <dbReference type="NCBI Taxonomy" id="2765380"/>
    <lineage>
        <taxon>Eukaryota</taxon>
        <taxon>Rhodophyta</taxon>
        <taxon>Florideophyceae</taxon>
        <taxon>Rhodymeniophycidae</taxon>
        <taxon>Gigartinales</taxon>
        <taxon>Gigartinaceae</taxon>
        <taxon>Sarcopeltis</taxon>
    </lineage>
</organism>
<dbReference type="EMBL" id="MT032182">
    <property type="protein sequence ID" value="QOS04536.1"/>
    <property type="molecule type" value="Genomic_DNA"/>
</dbReference>
<keyword evidence="7" id="KW-0238">DNA-binding</keyword>
<dbReference type="SUPFAM" id="SSF51294">
    <property type="entry name" value="Hedgehog/intein (Hint) domain"/>
    <property type="match status" value="1"/>
</dbReference>
<comment type="catalytic activity">
    <reaction evidence="12">
        <text>ATP + H2O = ADP + phosphate + H(+)</text>
        <dbReference type="Rhea" id="RHEA:13065"/>
        <dbReference type="ChEBI" id="CHEBI:15377"/>
        <dbReference type="ChEBI" id="CHEBI:15378"/>
        <dbReference type="ChEBI" id="CHEBI:30616"/>
        <dbReference type="ChEBI" id="CHEBI:43474"/>
        <dbReference type="ChEBI" id="CHEBI:456216"/>
        <dbReference type="EC" id="5.6.2.3"/>
    </reaction>
</comment>
<dbReference type="GO" id="GO:0003677">
    <property type="term" value="F:DNA binding"/>
    <property type="evidence" value="ECO:0007669"/>
    <property type="project" value="UniProtKB-KW"/>
</dbReference>
<gene>
    <name evidence="14" type="primary">dnaB</name>
</gene>
<dbReference type="PROSITE" id="PS50818">
    <property type="entry name" value="INTEIN_C_TER"/>
    <property type="match status" value="1"/>
</dbReference>
<evidence type="ECO:0000313" key="14">
    <source>
        <dbReference type="EMBL" id="QOS04536.1"/>
    </source>
</evidence>
<keyword evidence="8" id="KW-0413">Isomerase</keyword>
<dbReference type="Gene3D" id="1.10.860.10">
    <property type="entry name" value="DNAb Helicase, Chain A"/>
    <property type="match status" value="1"/>
</dbReference>
<dbReference type="InterPro" id="IPR027417">
    <property type="entry name" value="P-loop_NTPase"/>
</dbReference>
<evidence type="ECO:0000256" key="12">
    <source>
        <dbReference type="ARBA" id="ARBA00048954"/>
    </source>
</evidence>
<dbReference type="GO" id="GO:0005829">
    <property type="term" value="C:cytosol"/>
    <property type="evidence" value="ECO:0007669"/>
    <property type="project" value="TreeGrafter"/>
</dbReference>
<dbReference type="InterPro" id="IPR007694">
    <property type="entry name" value="DNA_helicase_DnaB-like_C"/>
</dbReference>
<dbReference type="GO" id="GO:0006260">
    <property type="term" value="P:DNA replication"/>
    <property type="evidence" value="ECO:0007669"/>
    <property type="project" value="UniProtKB-KW"/>
</dbReference>
<dbReference type="PANTHER" id="PTHR30153">
    <property type="entry name" value="REPLICATIVE DNA HELICASE DNAB"/>
    <property type="match status" value="1"/>
</dbReference>
<evidence type="ECO:0000256" key="4">
    <source>
        <dbReference type="ARBA" id="ARBA00022801"/>
    </source>
</evidence>
<reference evidence="14" key="2">
    <citation type="submission" date="2021-04" db="EMBL/GenBank/DDBJ databases">
        <title>Sarcopeltis skottsbergii and Sarcopeltis antarctica (Gigartinaceae, Rhodophyta), a new genus and new species from Antarctica.</title>
        <authorList>
            <person name="Leister G."/>
            <person name="Gabrielson P."/>
            <person name="Hommersand M."/>
        </authorList>
    </citation>
    <scope>NUCLEOTIDE SEQUENCE</scope>
</reference>
<evidence type="ECO:0000256" key="8">
    <source>
        <dbReference type="ARBA" id="ARBA00023235"/>
    </source>
</evidence>
<evidence type="ECO:0000259" key="13">
    <source>
        <dbReference type="PROSITE" id="PS51199"/>
    </source>
</evidence>
<evidence type="ECO:0000256" key="3">
    <source>
        <dbReference type="ARBA" id="ARBA00022741"/>
    </source>
</evidence>
<dbReference type="AlphaFoldDB" id="A0A7M1VHZ0"/>
<name>A0A7M1VHZ0_SARSK</name>
<sequence>MHNLQQNFLPPQNYIAEEILLGSLIVKPELFDLIFQSLKIECFFLESHRIIYRNLITIHKKKEINAINLIYSLKNGQMLQIIGGIKKIITIIKQSQIITYSMHSNFYINEIIKIIYENYIKRLIIQYGYNVVLLTHNKKISNKQLFFKLSQYINYIEDKANFKNIDNLPRLIGDLISSIQYKNYNLIHLNHNIYSGFEELDQLINGLTNGDLIVIAGRPSMGKTSFVINIAYNILQKTEARLCIFTLEMNKMQILHKLISIGSMIPVNDILYGNININEWRLIQYICDNLIKARIYINDLASISIDEIIYISKFIIKGKDYKSIIIIDYLQLIQAKNIKIESRAQELSYITRQLKILAQNLNVPVIILSQLNRNIETRVNKKPILSDLKESGCIGYKMFNHMDKRNQLNIKNFIKYKNVIYLTNIEFRSSIMKNFDKNNNNYTDRIYSFNQYTFNCYTCSKYKLCITSNHKIFNYKNWFTQNQISKEDSILSYVYTLYNKLQVTKNFLTMIKFNQYSLVYDLKRKHYTNYISNNIILHNSIEQDADIVIMLYCNISNTEIQINSKILDVTITKNRNGSIGCFQLLFHPQNTSFSNIKNIK</sequence>
<comment type="function">
    <text evidence="9">The intein is an endonuclease.</text>
</comment>
<evidence type="ECO:0000256" key="6">
    <source>
        <dbReference type="ARBA" id="ARBA00022840"/>
    </source>
</evidence>
<dbReference type="InterPro" id="IPR016136">
    <property type="entry name" value="DNA_helicase_N/primase_C"/>
</dbReference>
<keyword evidence="14" id="KW-0150">Chloroplast</keyword>
<keyword evidence="2" id="KW-0235">DNA replication</keyword>
<keyword evidence="4" id="KW-0378">Hydrolase</keyword>
<dbReference type="GO" id="GO:0043139">
    <property type="term" value="F:5'-3' DNA helicase activity"/>
    <property type="evidence" value="ECO:0007669"/>
    <property type="project" value="UniProtKB-EC"/>
</dbReference>
<proteinExistence type="inferred from homology"/>
<keyword evidence="14" id="KW-0934">Plastid</keyword>
<protein>
    <recommendedName>
        <fullName evidence="10">DNA 5'-3' helicase</fullName>
        <ecNumber evidence="10">5.6.2.3</ecNumber>
    </recommendedName>
    <alternativeName>
        <fullName evidence="11">DNA 5'-3' helicase DnaB</fullName>
    </alternativeName>
</protein>
<dbReference type="InterPro" id="IPR036844">
    <property type="entry name" value="Hint_dom_sf"/>
</dbReference>
<evidence type="ECO:0000256" key="7">
    <source>
        <dbReference type="ARBA" id="ARBA00023125"/>
    </source>
</evidence>
<dbReference type="Pfam" id="PF03796">
    <property type="entry name" value="DnaB_C"/>
    <property type="match status" value="1"/>
</dbReference>
<geneLocation type="chloroplast" evidence="14"/>
<dbReference type="InterPro" id="IPR030934">
    <property type="entry name" value="Intein_C"/>
</dbReference>
<dbReference type="SUPFAM" id="SSF52540">
    <property type="entry name" value="P-loop containing nucleoside triphosphate hydrolases"/>
    <property type="match status" value="1"/>
</dbReference>
<evidence type="ECO:0000256" key="10">
    <source>
        <dbReference type="ARBA" id="ARBA00044969"/>
    </source>
</evidence>
<evidence type="ECO:0000256" key="5">
    <source>
        <dbReference type="ARBA" id="ARBA00022806"/>
    </source>
</evidence>
<feature type="domain" description="SF4 helicase" evidence="13">
    <location>
        <begin position="186"/>
        <end position="392"/>
    </location>
</feature>
<reference evidence="14" key="1">
    <citation type="submission" date="2020-02" db="EMBL/GenBank/DDBJ databases">
        <authorList>
            <person name="Hughey J.R."/>
        </authorList>
    </citation>
    <scope>NUCLEOTIDE SEQUENCE</scope>
</reference>
<dbReference type="InterPro" id="IPR036185">
    <property type="entry name" value="DNA_heli_DnaB-like_N_sf"/>
</dbReference>
<evidence type="ECO:0000256" key="1">
    <source>
        <dbReference type="ARBA" id="ARBA00008428"/>
    </source>
</evidence>
<dbReference type="Pfam" id="PF00772">
    <property type="entry name" value="DnaB"/>
    <property type="match status" value="1"/>
</dbReference>